<organism evidence="1 2">
    <name type="scientific">Terrisporobacter othiniensis</name>
    <dbReference type="NCBI Taxonomy" id="1577792"/>
    <lineage>
        <taxon>Bacteria</taxon>
        <taxon>Bacillati</taxon>
        <taxon>Bacillota</taxon>
        <taxon>Clostridia</taxon>
        <taxon>Peptostreptococcales</taxon>
        <taxon>Peptostreptococcaceae</taxon>
        <taxon>Terrisporobacter</taxon>
    </lineage>
</organism>
<gene>
    <name evidence="1" type="ORF">QX51_03980</name>
</gene>
<accession>A0A0B3VZL5</accession>
<dbReference type="EMBL" id="JWHR01000044">
    <property type="protein sequence ID" value="KHS58244.1"/>
    <property type="molecule type" value="Genomic_DNA"/>
</dbReference>
<dbReference type="Proteomes" id="UP000031189">
    <property type="component" value="Unassembled WGS sequence"/>
</dbReference>
<dbReference type="AlphaFoldDB" id="A0A0B3VZL5"/>
<sequence>MKLNKLKLGAILALTVIIGIQIPIKSNALEVVNQYDTILTESNTEKNIQVEISEKVRDKVSQEEIDDLINEADDGDVILIHDVIYSEEDNEIDNNMIRPMIDSFRYTKTTKSNVKTNQNLGSKFVCSVAKGQTKTINATYKMSATVKGTYDNFLEITGKRSVSYTVEDKFTGPKGSKNSREYRIKFIGDKGNYTQKLYEIIGPKQSVIRTHKGTYTTPKKGLMYSIDRTIK</sequence>
<evidence type="ECO:0000313" key="2">
    <source>
        <dbReference type="Proteomes" id="UP000031189"/>
    </source>
</evidence>
<proteinExistence type="predicted"/>
<comment type="caution">
    <text evidence="1">The sequence shown here is derived from an EMBL/GenBank/DDBJ whole genome shotgun (WGS) entry which is preliminary data.</text>
</comment>
<reference evidence="1 2" key="1">
    <citation type="submission" date="2014-12" db="EMBL/GenBank/DDBJ databases">
        <title>Draft genome sequence of Terrisporobacter sp. 08-306576, isolated from the blood culture of a bacteremia patient.</title>
        <authorList>
            <person name="Lund L.C."/>
            <person name="Sydenham T.V."/>
            <person name="Hogh S.V."/>
            <person name="Skov M.N."/>
            <person name="Kemp M."/>
            <person name="Justesen U.S."/>
        </authorList>
    </citation>
    <scope>NUCLEOTIDE SEQUENCE [LARGE SCALE GENOMIC DNA]</scope>
    <source>
        <strain evidence="1 2">08-306576</strain>
    </source>
</reference>
<evidence type="ECO:0000313" key="1">
    <source>
        <dbReference type="EMBL" id="KHS58244.1"/>
    </source>
</evidence>
<protein>
    <submittedName>
        <fullName evidence="1">Uncharacterized protein</fullName>
    </submittedName>
</protein>
<dbReference type="RefSeq" id="WP_039678620.1">
    <property type="nucleotide sequence ID" value="NZ_JWHR01000044.1"/>
</dbReference>
<name>A0A0B3VZL5_9FIRM</name>
<keyword evidence="2" id="KW-1185">Reference proteome</keyword>